<protein>
    <recommendedName>
        <fullName evidence="7">DNA-directed RNA polymerase III subunit RPC6</fullName>
        <shortName evidence="7">RNA polymerase III subunit C6</shortName>
    </recommendedName>
</protein>
<evidence type="ECO:0000256" key="2">
    <source>
        <dbReference type="ARBA" id="ARBA00011038"/>
    </source>
</evidence>
<comment type="similarity">
    <text evidence="2 7">Belongs to the eukaryotic RPC34/RPC39 RNA polymerase subunit family.</text>
</comment>
<evidence type="ECO:0000256" key="5">
    <source>
        <dbReference type="ARBA" id="ARBA00023242"/>
    </source>
</evidence>
<dbReference type="InterPro" id="IPR036390">
    <property type="entry name" value="WH_DNA-bd_sf"/>
</dbReference>
<feature type="region of interest" description="Disordered" evidence="8">
    <location>
        <begin position="1"/>
        <end position="26"/>
    </location>
</feature>
<proteinExistence type="inferred from homology"/>
<evidence type="ECO:0000313" key="10">
    <source>
        <dbReference type="RefSeq" id="XP_003742013.1"/>
    </source>
</evidence>
<dbReference type="PANTHER" id="PTHR12780">
    <property type="entry name" value="RNA POLYMERASE III DNA DIRECTED , 39KD SUBUNIT-RELATED"/>
    <property type="match status" value="1"/>
</dbReference>
<gene>
    <name evidence="10" type="primary">LOC100898889</name>
</gene>
<dbReference type="GO" id="GO:0006383">
    <property type="term" value="P:transcription by RNA polymerase III"/>
    <property type="evidence" value="ECO:0007669"/>
    <property type="project" value="UniProtKB-UniRule"/>
</dbReference>
<dbReference type="FunFam" id="1.10.10.10:FF:000116">
    <property type="entry name" value="DNA-directed RNA polymerase III subunit RPC6"/>
    <property type="match status" value="1"/>
</dbReference>
<evidence type="ECO:0000256" key="1">
    <source>
        <dbReference type="ARBA" id="ARBA00004123"/>
    </source>
</evidence>
<reference evidence="10" key="1">
    <citation type="submission" date="2025-08" db="UniProtKB">
        <authorList>
            <consortium name="RefSeq"/>
        </authorList>
    </citation>
    <scope>IDENTIFICATION</scope>
</reference>
<name>A0AAJ6QS39_9ACAR</name>
<accession>A0AAJ6QS39</accession>
<comment type="function">
    <text evidence="6 7">DNA-dependent RNA polymerase catalyzes the transcription of DNA into RNA using the four ribonucleoside triphosphates as substrates. Specific peripheric component of RNA polymerase III which synthesizes small RNAs, such as 5S rRNA and tRNAs.</text>
</comment>
<dbReference type="CTD" id="10621"/>
<dbReference type="RefSeq" id="XP_003742013.1">
    <property type="nucleotide sequence ID" value="XM_003741965.1"/>
</dbReference>
<comment type="subcellular location">
    <subcellularLocation>
        <location evidence="1 7">Nucleus</location>
    </subcellularLocation>
</comment>
<dbReference type="InterPro" id="IPR036388">
    <property type="entry name" value="WH-like_DNA-bd_sf"/>
</dbReference>
<dbReference type="AlphaFoldDB" id="A0AAJ6QS39"/>
<evidence type="ECO:0000256" key="8">
    <source>
        <dbReference type="SAM" id="MobiDB-lite"/>
    </source>
</evidence>
<dbReference type="KEGG" id="goe:100898889"/>
<dbReference type="Gene3D" id="1.10.10.10">
    <property type="entry name" value="Winged helix-like DNA-binding domain superfamily/Winged helix DNA-binding domain"/>
    <property type="match status" value="2"/>
</dbReference>
<feature type="compositionally biased region" description="Basic and acidic residues" evidence="8">
    <location>
        <begin position="1"/>
        <end position="12"/>
    </location>
</feature>
<sequence>MDSESNLKRIKLEPGGSDAGPAEVKEETLDPVSVHEIEDTIMKLCESQREGINDSVMQIAMPFVKPPQRAMAINKLLAKGKIEILKQGGKLLYRFVDQDKTRGCERDERVVFQVIERAGNKGIWIRDIRIFSGLVLAQLSKVLKSLEVKKLIKSVKSVSAAKKKVYMLYELEPDRSITGGAWYSGQDFESEFVDILQQQCLRFLVHKAKTASEKFQDDFINMRNNAVASTEDVWNFIKQLGISKVQLDVGDIEVILNTLHYQGKVVRSISSEKIGDSNDHLSLWASLDHSTTSMAICNIPCGKCMVRHDCSVSGVRRPSSCAYVKDLLKDIEDLELNSQEELSLSGPICDSLLDY</sequence>
<dbReference type="GeneID" id="100898889"/>
<dbReference type="Pfam" id="PF05158">
    <property type="entry name" value="RNA_pol_Rpc34"/>
    <property type="match status" value="1"/>
</dbReference>
<dbReference type="GO" id="GO:0005737">
    <property type="term" value="C:cytoplasm"/>
    <property type="evidence" value="ECO:0007669"/>
    <property type="project" value="UniProtKB-ARBA"/>
</dbReference>
<evidence type="ECO:0000256" key="4">
    <source>
        <dbReference type="ARBA" id="ARBA00023163"/>
    </source>
</evidence>
<keyword evidence="4 7" id="KW-0804">Transcription</keyword>
<dbReference type="GO" id="GO:0005666">
    <property type="term" value="C:RNA polymerase III complex"/>
    <property type="evidence" value="ECO:0007669"/>
    <property type="project" value="UniProtKB-UniRule"/>
</dbReference>
<keyword evidence="9" id="KW-1185">Reference proteome</keyword>
<evidence type="ECO:0000256" key="6">
    <source>
        <dbReference type="ARBA" id="ARBA00055148"/>
    </source>
</evidence>
<dbReference type="Proteomes" id="UP000694867">
    <property type="component" value="Unplaced"/>
</dbReference>
<evidence type="ECO:0000256" key="3">
    <source>
        <dbReference type="ARBA" id="ARBA00022478"/>
    </source>
</evidence>
<dbReference type="SUPFAM" id="SSF46785">
    <property type="entry name" value="Winged helix' DNA-binding domain"/>
    <property type="match status" value="2"/>
</dbReference>
<keyword evidence="5 7" id="KW-0539">Nucleus</keyword>
<evidence type="ECO:0000256" key="7">
    <source>
        <dbReference type="PIRNR" id="PIRNR028763"/>
    </source>
</evidence>
<dbReference type="InterPro" id="IPR016049">
    <property type="entry name" value="RNA_pol_Rpc34-like"/>
</dbReference>
<organism evidence="9 10">
    <name type="scientific">Galendromus occidentalis</name>
    <name type="common">western predatory mite</name>
    <dbReference type="NCBI Taxonomy" id="34638"/>
    <lineage>
        <taxon>Eukaryota</taxon>
        <taxon>Metazoa</taxon>
        <taxon>Ecdysozoa</taxon>
        <taxon>Arthropoda</taxon>
        <taxon>Chelicerata</taxon>
        <taxon>Arachnida</taxon>
        <taxon>Acari</taxon>
        <taxon>Parasitiformes</taxon>
        <taxon>Mesostigmata</taxon>
        <taxon>Gamasina</taxon>
        <taxon>Phytoseioidea</taxon>
        <taxon>Phytoseiidae</taxon>
        <taxon>Typhlodrominae</taxon>
        <taxon>Galendromus</taxon>
    </lineage>
</organism>
<dbReference type="InterPro" id="IPR007832">
    <property type="entry name" value="RNA_pol_Rpc34"/>
</dbReference>
<evidence type="ECO:0000313" key="9">
    <source>
        <dbReference type="Proteomes" id="UP000694867"/>
    </source>
</evidence>
<dbReference type="GO" id="GO:0005654">
    <property type="term" value="C:nucleoplasm"/>
    <property type="evidence" value="ECO:0007669"/>
    <property type="project" value="UniProtKB-ARBA"/>
</dbReference>
<keyword evidence="3 7" id="KW-0240">DNA-directed RNA polymerase</keyword>
<dbReference type="PIRSF" id="PIRSF028763">
    <property type="entry name" value="RNA_pol_Rpc34"/>
    <property type="match status" value="1"/>
</dbReference>
<dbReference type="FunFam" id="1.10.10.10:FF:000237">
    <property type="entry name" value="DNA-directed RNA polymerase III subunit RPC6"/>
    <property type="match status" value="1"/>
</dbReference>